<keyword evidence="1" id="KW-0472">Membrane</keyword>
<sequence length="34" mass="3950">LIAAPVLMFSFEYFIMACFAPRMYVLHKIGDLIK</sequence>
<organism evidence="2">
    <name type="scientific">marine sediment metagenome</name>
    <dbReference type="NCBI Taxonomy" id="412755"/>
    <lineage>
        <taxon>unclassified sequences</taxon>
        <taxon>metagenomes</taxon>
        <taxon>ecological metagenomes</taxon>
    </lineage>
</organism>
<evidence type="ECO:0000313" key="2">
    <source>
        <dbReference type="EMBL" id="KKL70733.1"/>
    </source>
</evidence>
<keyword evidence="1" id="KW-1133">Transmembrane helix</keyword>
<evidence type="ECO:0000256" key="1">
    <source>
        <dbReference type="SAM" id="Phobius"/>
    </source>
</evidence>
<keyword evidence="1" id="KW-0812">Transmembrane</keyword>
<accession>A0A0F9E9I6</accession>
<feature type="non-terminal residue" evidence="2">
    <location>
        <position position="1"/>
    </location>
</feature>
<dbReference type="EMBL" id="LAZR01025812">
    <property type="protein sequence ID" value="KKL70733.1"/>
    <property type="molecule type" value="Genomic_DNA"/>
</dbReference>
<feature type="transmembrane region" description="Helical" evidence="1">
    <location>
        <begin position="6"/>
        <end position="25"/>
    </location>
</feature>
<reference evidence="2" key="1">
    <citation type="journal article" date="2015" name="Nature">
        <title>Complex archaea that bridge the gap between prokaryotes and eukaryotes.</title>
        <authorList>
            <person name="Spang A."/>
            <person name="Saw J.H."/>
            <person name="Jorgensen S.L."/>
            <person name="Zaremba-Niedzwiedzka K."/>
            <person name="Martijn J."/>
            <person name="Lind A.E."/>
            <person name="van Eijk R."/>
            <person name="Schleper C."/>
            <person name="Guy L."/>
            <person name="Ettema T.J."/>
        </authorList>
    </citation>
    <scope>NUCLEOTIDE SEQUENCE</scope>
</reference>
<proteinExistence type="predicted"/>
<comment type="caution">
    <text evidence="2">The sequence shown here is derived from an EMBL/GenBank/DDBJ whole genome shotgun (WGS) entry which is preliminary data.</text>
</comment>
<name>A0A0F9E9I6_9ZZZZ</name>
<dbReference type="AlphaFoldDB" id="A0A0F9E9I6"/>
<protein>
    <submittedName>
        <fullName evidence="2">Uncharacterized protein</fullName>
    </submittedName>
</protein>
<gene>
    <name evidence="2" type="ORF">LCGC14_2102010</name>
</gene>